<evidence type="ECO:0000313" key="2">
    <source>
        <dbReference type="Proteomes" id="UP000235584"/>
    </source>
</evidence>
<dbReference type="InterPro" id="IPR036291">
    <property type="entry name" value="NAD(P)-bd_dom_sf"/>
</dbReference>
<name>A0A2K9NT29_BACTC</name>
<keyword evidence="2" id="KW-1185">Reference proteome</keyword>
<dbReference type="SUPFAM" id="SSF51735">
    <property type="entry name" value="NAD(P)-binding Rossmann-fold domains"/>
    <property type="match status" value="1"/>
</dbReference>
<dbReference type="InterPro" id="IPR003781">
    <property type="entry name" value="CoA-bd"/>
</dbReference>
<sequence length="112" mass="12902">MKVVVFGYSENPERYSNMAANLLHDYKHEVVTINPRQEEELKKINTTFHTLTLYVNPQISDKYQDLLLSSKPKRVIFNPGTENPALEKKFEAQGAEVVIGCTLVMLRTQQFD</sequence>
<organism evidence="1 2">
    <name type="scientific">Bacteriovorax stolpii</name>
    <name type="common">Bdellovibrio stolpii</name>
    <dbReference type="NCBI Taxonomy" id="960"/>
    <lineage>
        <taxon>Bacteria</taxon>
        <taxon>Pseudomonadati</taxon>
        <taxon>Bdellovibrionota</taxon>
        <taxon>Bacteriovoracia</taxon>
        <taxon>Bacteriovoracales</taxon>
        <taxon>Bacteriovoracaceae</taxon>
        <taxon>Bacteriovorax</taxon>
    </lineage>
</organism>
<reference evidence="1 2" key="1">
    <citation type="submission" date="2018-01" db="EMBL/GenBank/DDBJ databases">
        <title>Complete genome sequence of Bacteriovorax stolpii DSM12778.</title>
        <authorList>
            <person name="Tang B."/>
            <person name="Chang J."/>
        </authorList>
    </citation>
    <scope>NUCLEOTIDE SEQUENCE [LARGE SCALE GENOMIC DNA]</scope>
    <source>
        <strain evidence="1 2">DSM 12778</strain>
    </source>
</reference>
<dbReference type="Pfam" id="PF13380">
    <property type="entry name" value="CoA_binding_2"/>
    <property type="match status" value="1"/>
</dbReference>
<protein>
    <submittedName>
        <fullName evidence="1">CoA-binding protein</fullName>
    </submittedName>
</protein>
<evidence type="ECO:0000313" key="1">
    <source>
        <dbReference type="EMBL" id="AUN98679.1"/>
    </source>
</evidence>
<dbReference type="KEGG" id="bsto:C0V70_11315"/>
<gene>
    <name evidence="1" type="ORF">C0V70_11315</name>
</gene>
<dbReference type="Gene3D" id="3.40.50.720">
    <property type="entry name" value="NAD(P)-binding Rossmann-like Domain"/>
    <property type="match status" value="1"/>
</dbReference>
<dbReference type="AlphaFoldDB" id="A0A2K9NT29"/>
<dbReference type="Proteomes" id="UP000235584">
    <property type="component" value="Chromosome"/>
</dbReference>
<accession>A0A2K9NT29</accession>
<dbReference type="RefSeq" id="WP_102243970.1">
    <property type="nucleotide sequence ID" value="NZ_CP025704.1"/>
</dbReference>
<dbReference type="EMBL" id="CP025704">
    <property type="protein sequence ID" value="AUN98679.1"/>
    <property type="molecule type" value="Genomic_DNA"/>
</dbReference>
<proteinExistence type="predicted"/>